<gene>
    <name evidence="2" type="ORF">BR63_11425</name>
</gene>
<dbReference type="InterPro" id="IPR009845">
    <property type="entry name" value="DUF1405"/>
</dbReference>
<protein>
    <submittedName>
        <fullName evidence="2">DUF1405 domain-containing protein</fullName>
    </submittedName>
</protein>
<keyword evidence="1" id="KW-0472">Membrane</keyword>
<feature type="transmembrane region" description="Helical" evidence="1">
    <location>
        <begin position="137"/>
        <end position="156"/>
    </location>
</feature>
<dbReference type="KEGG" id="tfr:BR63_11425"/>
<dbReference type="PANTHER" id="PTHR40042:SF1">
    <property type="entry name" value="DUF1405 DOMAIN-CONTAINING PROTEIN"/>
    <property type="match status" value="1"/>
</dbReference>
<dbReference type="EMBL" id="CP045798">
    <property type="protein sequence ID" value="QNB46865.1"/>
    <property type="molecule type" value="Genomic_DNA"/>
</dbReference>
<dbReference type="AlphaFoldDB" id="A0A7G6E461"/>
<keyword evidence="1" id="KW-0812">Transmembrane</keyword>
<evidence type="ECO:0000313" key="2">
    <source>
        <dbReference type="EMBL" id="QNB46865.1"/>
    </source>
</evidence>
<feature type="transmembrane region" description="Helical" evidence="1">
    <location>
        <begin position="37"/>
        <end position="60"/>
    </location>
</feature>
<proteinExistence type="predicted"/>
<feature type="transmembrane region" description="Helical" evidence="1">
    <location>
        <begin position="163"/>
        <end position="181"/>
    </location>
</feature>
<evidence type="ECO:0000313" key="3">
    <source>
        <dbReference type="Proteomes" id="UP000515847"/>
    </source>
</evidence>
<feature type="transmembrane region" description="Helical" evidence="1">
    <location>
        <begin position="102"/>
        <end position="125"/>
    </location>
</feature>
<feature type="transmembrane region" description="Helical" evidence="1">
    <location>
        <begin position="72"/>
        <end position="95"/>
    </location>
</feature>
<sequence length="228" mass="26878">MCWPVSLSLAYLSKLYTVQREEKMLHHKNLMTWGREILFHPLFMKTLIVINLLGSVYGYYWYREQLANTPFIYWIFTPDSPLSTTLLALSLLFLLYGKRTPYLSYLACATTIKYGLWAVFVNSHYWYVSGQWHWEEVMLWVSHLGMAIEGFLYLLYLLPDYKVWGAVSLWLIFNDYVDYVWKLHPYLYLEEQLATVEVFAYGLTTVIILGTLVLMFVGRKRLKNGTAG</sequence>
<dbReference type="Pfam" id="PF07187">
    <property type="entry name" value="DUF1405"/>
    <property type="match status" value="1"/>
</dbReference>
<evidence type="ECO:0000256" key="1">
    <source>
        <dbReference type="SAM" id="Phobius"/>
    </source>
</evidence>
<accession>A0A7G6E461</accession>
<organism evidence="2 3">
    <name type="scientific">Thermanaerosceptrum fracticalcis</name>
    <dbReference type="NCBI Taxonomy" id="1712410"/>
    <lineage>
        <taxon>Bacteria</taxon>
        <taxon>Bacillati</taxon>
        <taxon>Bacillota</taxon>
        <taxon>Clostridia</taxon>
        <taxon>Eubacteriales</taxon>
        <taxon>Peptococcaceae</taxon>
        <taxon>Thermanaerosceptrum</taxon>
    </lineage>
</organism>
<feature type="transmembrane region" description="Helical" evidence="1">
    <location>
        <begin position="193"/>
        <end position="217"/>
    </location>
</feature>
<keyword evidence="1" id="KW-1133">Transmembrane helix</keyword>
<keyword evidence="3" id="KW-1185">Reference proteome</keyword>
<dbReference type="PANTHER" id="PTHR40042">
    <property type="entry name" value="HYPOTHETICAL MEMBRANE SPANNING PROTEIN"/>
    <property type="match status" value="1"/>
</dbReference>
<dbReference type="Proteomes" id="UP000515847">
    <property type="component" value="Chromosome"/>
</dbReference>
<reference evidence="2 3" key="1">
    <citation type="journal article" date="2019" name="Front. Microbiol.">
        <title>Thermoanaerosceptrum fracticalcis gen. nov. sp. nov., a Novel Fumarate-Fermenting Microorganism From a Deep Fractured Carbonate Aquifer of the US Great Basin.</title>
        <authorList>
            <person name="Hamilton-Brehm S.D."/>
            <person name="Stewart L.E."/>
            <person name="Zavarin M."/>
            <person name="Caldwell M."/>
            <person name="Lawson P.A."/>
            <person name="Onstott T.C."/>
            <person name="Grzymski J."/>
            <person name="Neveux I."/>
            <person name="Lollar B.S."/>
            <person name="Russell C.E."/>
            <person name="Moser D.P."/>
        </authorList>
    </citation>
    <scope>NUCLEOTIDE SEQUENCE [LARGE SCALE GENOMIC DNA]</scope>
    <source>
        <strain evidence="2 3">DRI-13</strain>
    </source>
</reference>
<name>A0A7G6E461_THEFR</name>